<dbReference type="PANTHER" id="PTHR43976">
    <property type="entry name" value="SHORT CHAIN DEHYDROGENASE"/>
    <property type="match status" value="1"/>
</dbReference>
<dbReference type="Gene3D" id="3.40.50.720">
    <property type="entry name" value="NAD(P)-binding Rossmann-like Domain"/>
    <property type="match status" value="1"/>
</dbReference>
<dbReference type="InterPro" id="IPR051911">
    <property type="entry name" value="SDR_oxidoreductase"/>
</dbReference>
<dbReference type="PRINTS" id="PR00080">
    <property type="entry name" value="SDRFAMILY"/>
</dbReference>
<dbReference type="PANTHER" id="PTHR43976:SF16">
    <property type="entry name" value="SHORT-CHAIN DEHYDROGENASE_REDUCTASE FAMILY PROTEIN"/>
    <property type="match status" value="1"/>
</dbReference>
<dbReference type="NCBIfam" id="NF006114">
    <property type="entry name" value="PRK08263.1"/>
    <property type="match status" value="1"/>
</dbReference>
<dbReference type="CDD" id="cd05374">
    <property type="entry name" value="17beta-HSD-like_SDR_c"/>
    <property type="match status" value="1"/>
</dbReference>
<protein>
    <submittedName>
        <fullName evidence="4">NADP-dependent 3-hydroxy acid dehydrogenase YdfG</fullName>
    </submittedName>
</protein>
<evidence type="ECO:0000256" key="1">
    <source>
        <dbReference type="ARBA" id="ARBA00006484"/>
    </source>
</evidence>
<proteinExistence type="inferred from homology"/>
<dbReference type="Pfam" id="PF00106">
    <property type="entry name" value="adh_short"/>
    <property type="match status" value="1"/>
</dbReference>
<sequence length="273" mass="28890">MTTARVWFITGASRGLGRAFAEAALAAGDRVVAAARDLDPLADLAAAHPDSLVRLTLDVSDRAAVRKVVDQAAAAFGRLDVVVNNAGVMLLGMVEEATEEQIRAHFDVNFFGAVWVAQAVVPYLRAQGSGHILQVTSMGAGGGFASVGFYSASKTALDSVSEALAMEVAPFGVKVTIVGPGGYGTDLFTRGTTMTEPRQEYESLRARLAEMWGEDAGPDPSTAAPVIMELVDLAEPPLRLIVGGASYDLVQQKDQARAEEYRAWEHLSRKAPG</sequence>
<evidence type="ECO:0000256" key="2">
    <source>
        <dbReference type="ARBA" id="ARBA00023002"/>
    </source>
</evidence>
<dbReference type="EMBL" id="SAUN01000001">
    <property type="protein sequence ID" value="RVX47645.1"/>
    <property type="molecule type" value="Genomic_DNA"/>
</dbReference>
<comment type="caution">
    <text evidence="4">The sequence shown here is derived from an EMBL/GenBank/DDBJ whole genome shotgun (WGS) entry which is preliminary data.</text>
</comment>
<gene>
    <name evidence="4" type="ORF">EDD27_10585</name>
</gene>
<evidence type="ECO:0000313" key="4">
    <source>
        <dbReference type="EMBL" id="RVX47645.1"/>
    </source>
</evidence>
<dbReference type="GO" id="GO:0016491">
    <property type="term" value="F:oxidoreductase activity"/>
    <property type="evidence" value="ECO:0007669"/>
    <property type="project" value="UniProtKB-KW"/>
</dbReference>
<dbReference type="InterPro" id="IPR002347">
    <property type="entry name" value="SDR_fam"/>
</dbReference>
<dbReference type="RefSeq" id="WP_127940046.1">
    <property type="nucleotide sequence ID" value="NZ_SAUN01000001.1"/>
</dbReference>
<dbReference type="InterPro" id="IPR020904">
    <property type="entry name" value="Sc_DH/Rdtase_CS"/>
</dbReference>
<dbReference type="AlphaFoldDB" id="A0A438MQE3"/>
<reference evidence="4 5" key="1">
    <citation type="submission" date="2019-01" db="EMBL/GenBank/DDBJ databases">
        <title>Sequencing the genomes of 1000 actinobacteria strains.</title>
        <authorList>
            <person name="Klenk H.-P."/>
        </authorList>
    </citation>
    <scope>NUCLEOTIDE SEQUENCE [LARGE SCALE GENOMIC DNA]</scope>
    <source>
        <strain evidence="4 5">DSM 43925</strain>
    </source>
</reference>
<organism evidence="4 5">
    <name type="scientific">Nonomuraea polychroma</name>
    <dbReference type="NCBI Taxonomy" id="46176"/>
    <lineage>
        <taxon>Bacteria</taxon>
        <taxon>Bacillati</taxon>
        <taxon>Actinomycetota</taxon>
        <taxon>Actinomycetes</taxon>
        <taxon>Streptosporangiales</taxon>
        <taxon>Streptosporangiaceae</taxon>
        <taxon>Nonomuraea</taxon>
    </lineage>
</organism>
<name>A0A438MQE3_9ACTN</name>
<accession>A0A438MQE3</accession>
<dbReference type="OrthoDB" id="9792003at2"/>
<dbReference type="SUPFAM" id="SSF51735">
    <property type="entry name" value="NAD(P)-binding Rossmann-fold domains"/>
    <property type="match status" value="1"/>
</dbReference>
<keyword evidence="5" id="KW-1185">Reference proteome</keyword>
<evidence type="ECO:0000313" key="5">
    <source>
        <dbReference type="Proteomes" id="UP000284824"/>
    </source>
</evidence>
<keyword evidence="2" id="KW-0560">Oxidoreductase</keyword>
<dbReference type="PRINTS" id="PR00081">
    <property type="entry name" value="GDHRDH"/>
</dbReference>
<evidence type="ECO:0000256" key="3">
    <source>
        <dbReference type="RuleBase" id="RU000363"/>
    </source>
</evidence>
<dbReference type="PROSITE" id="PS00061">
    <property type="entry name" value="ADH_SHORT"/>
    <property type="match status" value="1"/>
</dbReference>
<dbReference type="Proteomes" id="UP000284824">
    <property type="component" value="Unassembled WGS sequence"/>
</dbReference>
<dbReference type="InterPro" id="IPR036291">
    <property type="entry name" value="NAD(P)-bd_dom_sf"/>
</dbReference>
<comment type="similarity">
    <text evidence="1 3">Belongs to the short-chain dehydrogenases/reductases (SDR) family.</text>
</comment>